<evidence type="ECO:0000313" key="5">
    <source>
        <dbReference type="EMBL" id="MFC3711005.1"/>
    </source>
</evidence>
<evidence type="ECO:0000313" key="6">
    <source>
        <dbReference type="Proteomes" id="UP001595615"/>
    </source>
</evidence>
<gene>
    <name evidence="5" type="ORF">ACFOMD_00390</name>
</gene>
<evidence type="ECO:0000259" key="4">
    <source>
        <dbReference type="PROSITE" id="PS51755"/>
    </source>
</evidence>
<name>A0ABV7X6D5_9SPHN</name>
<dbReference type="InterPro" id="IPR036388">
    <property type="entry name" value="WH-like_DNA-bd_sf"/>
</dbReference>
<evidence type="ECO:0000256" key="3">
    <source>
        <dbReference type="PROSITE-ProRule" id="PRU01091"/>
    </source>
</evidence>
<feature type="domain" description="OmpR/PhoB-type" evidence="4">
    <location>
        <begin position="17"/>
        <end position="113"/>
    </location>
</feature>
<keyword evidence="6" id="KW-1185">Reference proteome</keyword>
<dbReference type="InterPro" id="IPR011659">
    <property type="entry name" value="WD40"/>
</dbReference>
<organism evidence="5 6">
    <name type="scientific">Sphingoaurantiacus capsulatus</name>
    <dbReference type="NCBI Taxonomy" id="1771310"/>
    <lineage>
        <taxon>Bacteria</taxon>
        <taxon>Pseudomonadati</taxon>
        <taxon>Pseudomonadota</taxon>
        <taxon>Alphaproteobacteria</taxon>
        <taxon>Sphingomonadales</taxon>
        <taxon>Sphingosinicellaceae</taxon>
        <taxon>Sphingoaurantiacus</taxon>
    </lineage>
</organism>
<feature type="DNA-binding region" description="OmpR/PhoB-type" evidence="3">
    <location>
        <begin position="17"/>
        <end position="113"/>
    </location>
</feature>
<dbReference type="Proteomes" id="UP001595615">
    <property type="component" value="Unassembled WGS sequence"/>
</dbReference>
<dbReference type="SMART" id="SM00862">
    <property type="entry name" value="Trans_reg_C"/>
    <property type="match status" value="1"/>
</dbReference>
<dbReference type="Gene3D" id="2.120.10.60">
    <property type="entry name" value="Tricorn protease N-terminal domain"/>
    <property type="match status" value="1"/>
</dbReference>
<keyword evidence="2 3" id="KW-0238">DNA-binding</keyword>
<dbReference type="PROSITE" id="PS51755">
    <property type="entry name" value="OMPR_PHOB"/>
    <property type="match status" value="1"/>
</dbReference>
<protein>
    <submittedName>
        <fullName evidence="5">Winged helix-turn-helix domain-containing protein</fullName>
    </submittedName>
</protein>
<comment type="caution">
    <text evidence="5">The sequence shown here is derived from an EMBL/GenBank/DDBJ whole genome shotgun (WGS) entry which is preliminary data.</text>
</comment>
<evidence type="ECO:0000256" key="1">
    <source>
        <dbReference type="ARBA" id="ARBA00009820"/>
    </source>
</evidence>
<dbReference type="InterPro" id="IPR011042">
    <property type="entry name" value="6-blade_b-propeller_TolB-like"/>
</dbReference>
<comment type="similarity">
    <text evidence="1">Belongs to the TolB family.</text>
</comment>
<dbReference type="SUPFAM" id="SSF82171">
    <property type="entry name" value="DPP6 N-terminal domain-like"/>
    <property type="match status" value="1"/>
</dbReference>
<dbReference type="Gene3D" id="1.10.10.10">
    <property type="entry name" value="Winged helix-like DNA-binding domain superfamily/Winged helix DNA-binding domain"/>
    <property type="match status" value="1"/>
</dbReference>
<sequence>MNETFAPFRRRIDPSVEPPFRLGALRVSPATLEVASDAGVETLEPRVMQVLVALWRNQGEAVTRDDLSQLCWGGLIVGDDALNRAISRLRKVLAADPAVEVDTIPKIGYRLRLEGVAPAPAPVAAPRRRWPLLLLAIPALLALAFWLRPAADSWSAASMRPLTREAGTESYPALSPNGEWLAYAGGGGFGRNRDIRLQGLGVGESAPISLTATPDADELAPAWSPDGRRLAFVRHIDGQPCSVVVMSPPRGAERVVGRCRTDASAMVDWLGDDALVISDRVSADAPRRLFALDLTGGALTPLTDPPARATGDAGATVSPDGRRIAFRRTAALGADDAYVLDRDSGEVRPLTNDGFKASGLTWSADSRTLFISTNRGGDFGLWALDTIGGRPPQRVSLGLTAFSQMSADRHGRLAVQLSRVRANLVAVPAGGGAAVPITQGTGIDWDPTYAADGSLAFVSELSGPAELWVQRPGAAPARVTNLRGSYLYAPRWSPDGRRLAFIAVAQQKSDIYTVDADGSRLRRVTEDGVAKGSVAWGEDDTLYYTTRTDAGWRLMRQAGSAAIVVPAAGDAVVLRRGPDGTLYVRRTSDARLSALGRDGRVRPLAITAPDREAWEVTSAGIYAADGTNIRLTPWSGPARTVTAAGTASRPNFALRPDGAVVQPRLTLDEADLMLIELKQD</sequence>
<dbReference type="SUPFAM" id="SSF46894">
    <property type="entry name" value="C-terminal effector domain of the bipartite response regulators"/>
    <property type="match status" value="1"/>
</dbReference>
<dbReference type="InterPro" id="IPR016032">
    <property type="entry name" value="Sig_transdc_resp-reg_C-effctor"/>
</dbReference>
<dbReference type="CDD" id="cd00383">
    <property type="entry name" value="trans_reg_C"/>
    <property type="match status" value="1"/>
</dbReference>
<dbReference type="Pfam" id="PF07676">
    <property type="entry name" value="PD40"/>
    <property type="match status" value="6"/>
</dbReference>
<proteinExistence type="inferred from homology"/>
<evidence type="ECO:0000256" key="2">
    <source>
        <dbReference type="ARBA" id="ARBA00023125"/>
    </source>
</evidence>
<accession>A0ABV7X6D5</accession>
<dbReference type="RefSeq" id="WP_380855086.1">
    <property type="nucleotide sequence ID" value="NZ_JBHRXV010000001.1"/>
</dbReference>
<dbReference type="Gene3D" id="2.120.10.30">
    <property type="entry name" value="TolB, C-terminal domain"/>
    <property type="match status" value="2"/>
</dbReference>
<dbReference type="EMBL" id="JBHRXV010000001">
    <property type="protein sequence ID" value="MFC3711005.1"/>
    <property type="molecule type" value="Genomic_DNA"/>
</dbReference>
<dbReference type="PANTHER" id="PTHR36842:SF1">
    <property type="entry name" value="PROTEIN TOLB"/>
    <property type="match status" value="1"/>
</dbReference>
<dbReference type="InterPro" id="IPR001867">
    <property type="entry name" value="OmpR/PhoB-type_DNA-bd"/>
</dbReference>
<dbReference type="SUPFAM" id="SSF69304">
    <property type="entry name" value="Tricorn protease N-terminal domain"/>
    <property type="match status" value="1"/>
</dbReference>
<dbReference type="Pfam" id="PF00486">
    <property type="entry name" value="Trans_reg_C"/>
    <property type="match status" value="1"/>
</dbReference>
<dbReference type="PANTHER" id="PTHR36842">
    <property type="entry name" value="PROTEIN TOLB HOMOLOG"/>
    <property type="match status" value="1"/>
</dbReference>
<reference evidence="6" key="1">
    <citation type="journal article" date="2019" name="Int. J. Syst. Evol. Microbiol.">
        <title>The Global Catalogue of Microorganisms (GCM) 10K type strain sequencing project: providing services to taxonomists for standard genome sequencing and annotation.</title>
        <authorList>
            <consortium name="The Broad Institute Genomics Platform"/>
            <consortium name="The Broad Institute Genome Sequencing Center for Infectious Disease"/>
            <person name="Wu L."/>
            <person name="Ma J."/>
        </authorList>
    </citation>
    <scope>NUCLEOTIDE SEQUENCE [LARGE SCALE GENOMIC DNA]</scope>
    <source>
        <strain evidence="6">KCTC 42644</strain>
    </source>
</reference>